<evidence type="ECO:0000313" key="2">
    <source>
        <dbReference type="EMBL" id="WOG83837.1"/>
    </source>
</evidence>
<dbReference type="Proteomes" id="UP000077755">
    <property type="component" value="Chromosome 1"/>
</dbReference>
<dbReference type="OrthoDB" id="637546at2759"/>
<reference evidence="2" key="1">
    <citation type="journal article" date="2016" name="Nat. Genet.">
        <title>A high-quality carrot genome assembly provides new insights into carotenoid accumulation and asterid genome evolution.</title>
        <authorList>
            <person name="Iorizzo M."/>
            <person name="Ellison S."/>
            <person name="Senalik D."/>
            <person name="Zeng P."/>
            <person name="Satapoomin P."/>
            <person name="Huang J."/>
            <person name="Bowman M."/>
            <person name="Iovene M."/>
            <person name="Sanseverino W."/>
            <person name="Cavagnaro P."/>
            <person name="Yildiz M."/>
            <person name="Macko-Podgorni A."/>
            <person name="Moranska E."/>
            <person name="Grzebelus E."/>
            <person name="Grzebelus D."/>
            <person name="Ashrafi H."/>
            <person name="Zheng Z."/>
            <person name="Cheng S."/>
            <person name="Spooner D."/>
            <person name="Van Deynze A."/>
            <person name="Simon P."/>
        </authorList>
    </citation>
    <scope>NUCLEOTIDE SEQUENCE</scope>
    <source>
        <tissue evidence="2">Leaf</tissue>
    </source>
</reference>
<accession>A0A166HGC0</accession>
<evidence type="ECO:0000256" key="1">
    <source>
        <dbReference type="SAM" id="MobiDB-lite"/>
    </source>
</evidence>
<dbReference type="PANTHER" id="PTHR35717">
    <property type="entry name" value="OS05G0156200 PROTEIN"/>
    <property type="match status" value="1"/>
</dbReference>
<evidence type="ECO:0000313" key="3">
    <source>
        <dbReference type="Proteomes" id="UP000077755"/>
    </source>
</evidence>
<name>A0A166HGC0_DAUCS</name>
<gene>
    <name evidence="2" type="ORF">DCAR_0103015</name>
</gene>
<dbReference type="OMA" id="CPYMKSL"/>
<proteinExistence type="predicted"/>
<feature type="region of interest" description="Disordered" evidence="1">
    <location>
        <begin position="1"/>
        <end position="45"/>
    </location>
</feature>
<organism evidence="2 3">
    <name type="scientific">Daucus carota subsp. sativus</name>
    <name type="common">Carrot</name>
    <dbReference type="NCBI Taxonomy" id="79200"/>
    <lineage>
        <taxon>Eukaryota</taxon>
        <taxon>Viridiplantae</taxon>
        <taxon>Streptophyta</taxon>
        <taxon>Embryophyta</taxon>
        <taxon>Tracheophyta</taxon>
        <taxon>Spermatophyta</taxon>
        <taxon>Magnoliopsida</taxon>
        <taxon>eudicotyledons</taxon>
        <taxon>Gunneridae</taxon>
        <taxon>Pentapetalae</taxon>
        <taxon>asterids</taxon>
        <taxon>campanulids</taxon>
        <taxon>Apiales</taxon>
        <taxon>Apiaceae</taxon>
        <taxon>Apioideae</taxon>
        <taxon>Scandiceae</taxon>
        <taxon>Daucinae</taxon>
        <taxon>Daucus</taxon>
        <taxon>Daucus sect. Daucus</taxon>
    </lineage>
</organism>
<dbReference type="Gramene" id="KZN10218">
    <property type="protein sequence ID" value="KZN10218"/>
    <property type="gene ID" value="DCAR_002874"/>
</dbReference>
<dbReference type="PANTHER" id="PTHR35717:SF1">
    <property type="entry name" value="OS05G0156200 PROTEIN"/>
    <property type="match status" value="1"/>
</dbReference>
<dbReference type="AlphaFoldDB" id="A0A166HGC0"/>
<reference evidence="2" key="2">
    <citation type="submission" date="2022-03" db="EMBL/GenBank/DDBJ databases">
        <title>Draft title - Genomic analysis of global carrot germplasm unveils the trajectory of domestication and the origin of high carotenoid orange carrot.</title>
        <authorList>
            <person name="Iorizzo M."/>
            <person name="Ellison S."/>
            <person name="Senalik D."/>
            <person name="Macko-Podgorni A."/>
            <person name="Grzebelus D."/>
            <person name="Bostan H."/>
            <person name="Rolling W."/>
            <person name="Curaba J."/>
            <person name="Simon P."/>
        </authorList>
    </citation>
    <scope>NUCLEOTIDE SEQUENCE</scope>
    <source>
        <tissue evidence="2">Leaf</tissue>
    </source>
</reference>
<feature type="compositionally biased region" description="Low complexity" evidence="1">
    <location>
        <begin position="1"/>
        <end position="35"/>
    </location>
</feature>
<sequence length="272" mass="29461">MGLEPNSSSSASASNSCSLSSSASPVAQPAVACSSGKRSRDPEDEVYVDNLNSHKRYLSEIMASSLNGLTVGDSLADTLMDSPARDEMPLQYSPMSEDSDDCRYYESPVNACSSQADSVPTSPVSPYRYQRFPCGFSSGSPTTSYPLHNCNLPVTCPQPRQRGSDCEGRFPSSPSDICHSADLRRAALMRSVQIRTQSPGPSLLEMSFSSGQEPGHNIEAQERPCSYTKSLVVERENHIVEGCPTSAIPELETREKSCRALNMDLKRDEAAD</sequence>
<protein>
    <submittedName>
        <fullName evidence="2">Uncharacterized protein</fullName>
    </submittedName>
</protein>
<dbReference type="EMBL" id="CP093343">
    <property type="protein sequence ID" value="WOG83837.1"/>
    <property type="molecule type" value="Genomic_DNA"/>
</dbReference>
<keyword evidence="3" id="KW-1185">Reference proteome</keyword>
<dbReference type="KEGG" id="dcr:108210239"/>